<evidence type="ECO:0000313" key="6">
    <source>
        <dbReference type="Proteomes" id="UP000051955"/>
    </source>
</evidence>
<dbReference type="InterPro" id="IPR051159">
    <property type="entry name" value="Hexapeptide_acetyltransf"/>
</dbReference>
<keyword evidence="6" id="KW-1185">Reference proteome</keyword>
<feature type="domain" description="Maltose/galactoside acetyltransferase" evidence="4">
    <location>
        <begin position="9"/>
        <end position="63"/>
    </location>
</feature>
<evidence type="ECO:0000256" key="1">
    <source>
        <dbReference type="ARBA" id="ARBA00007274"/>
    </source>
</evidence>
<dbReference type="EMBL" id="AZDV01000028">
    <property type="protein sequence ID" value="KRK93894.1"/>
    <property type="molecule type" value="Genomic_DNA"/>
</dbReference>
<protein>
    <submittedName>
        <fullName evidence="5">Galactoside O-acetyltransferase</fullName>
    </submittedName>
</protein>
<dbReference type="GO" id="GO:0008374">
    <property type="term" value="F:O-acyltransferase activity"/>
    <property type="evidence" value="ECO:0007669"/>
    <property type="project" value="TreeGrafter"/>
</dbReference>
<dbReference type="Gene3D" id="2.160.10.10">
    <property type="entry name" value="Hexapeptide repeat proteins"/>
    <property type="match status" value="1"/>
</dbReference>
<dbReference type="PANTHER" id="PTHR23416">
    <property type="entry name" value="SIALIC ACID SYNTHASE-RELATED"/>
    <property type="match status" value="1"/>
</dbReference>
<organism evidence="5 6">
    <name type="scientific">Levilactobacillus acidifarinae DSM 19394 = JCM 15949</name>
    <dbReference type="NCBI Taxonomy" id="1423715"/>
    <lineage>
        <taxon>Bacteria</taxon>
        <taxon>Bacillati</taxon>
        <taxon>Bacillota</taxon>
        <taxon>Bacilli</taxon>
        <taxon>Lactobacillales</taxon>
        <taxon>Lactobacillaceae</taxon>
        <taxon>Levilactobacillus</taxon>
    </lineage>
</organism>
<gene>
    <name evidence="5" type="ORF">FD25_GL001221</name>
</gene>
<dbReference type="PATRIC" id="fig|1423715.3.peg.1255"/>
<name>A0A0R1LDN8_9LACO</name>
<dbReference type="GO" id="GO:0005829">
    <property type="term" value="C:cytosol"/>
    <property type="evidence" value="ECO:0007669"/>
    <property type="project" value="TreeGrafter"/>
</dbReference>
<dbReference type="InterPro" id="IPR011004">
    <property type="entry name" value="Trimer_LpxA-like_sf"/>
</dbReference>
<sequence>MLGMAKTEFEKMMASELYDVNDPQLVAEREHARDLYERMDTIPFRDKATHEKLIRELFGSTGQHPEVRSRFVCDYGYNIHVGNNFFANFDCILLDTCEITIGDNALLAPRVQIYAAGHPFNLKDRTSWLGNGAPVKIGNNCWIGGDAVILPGVTLGNNVMVGGGSVVTKSFGDNLVIAGNPARVIKHLDADGNPVTDSAAE</sequence>
<reference evidence="5 6" key="1">
    <citation type="journal article" date="2015" name="Genome Announc.">
        <title>Expanding the biotechnology potential of lactobacilli through comparative genomics of 213 strains and associated genera.</title>
        <authorList>
            <person name="Sun Z."/>
            <person name="Harris H.M."/>
            <person name="McCann A."/>
            <person name="Guo C."/>
            <person name="Argimon S."/>
            <person name="Zhang W."/>
            <person name="Yang X."/>
            <person name="Jeffery I.B."/>
            <person name="Cooney J.C."/>
            <person name="Kagawa T.F."/>
            <person name="Liu W."/>
            <person name="Song Y."/>
            <person name="Salvetti E."/>
            <person name="Wrobel A."/>
            <person name="Rasinkangas P."/>
            <person name="Parkhill J."/>
            <person name="Rea M.C."/>
            <person name="O'Sullivan O."/>
            <person name="Ritari J."/>
            <person name="Douillard F.P."/>
            <person name="Paul Ross R."/>
            <person name="Yang R."/>
            <person name="Briner A.E."/>
            <person name="Felis G.E."/>
            <person name="de Vos W.M."/>
            <person name="Barrangou R."/>
            <person name="Klaenhammer T.R."/>
            <person name="Caufield P.W."/>
            <person name="Cui Y."/>
            <person name="Zhang H."/>
            <person name="O'Toole P.W."/>
        </authorList>
    </citation>
    <scope>NUCLEOTIDE SEQUENCE [LARGE SCALE GENOMIC DNA]</scope>
    <source>
        <strain evidence="5 6">DSM 19394</strain>
    </source>
</reference>
<evidence type="ECO:0000256" key="2">
    <source>
        <dbReference type="ARBA" id="ARBA00022679"/>
    </source>
</evidence>
<dbReference type="FunFam" id="2.160.10.10:FF:000025">
    <property type="entry name" value="Hexapeptide-repeat containing-acetyltransferase"/>
    <property type="match status" value="1"/>
</dbReference>
<dbReference type="SMART" id="SM01266">
    <property type="entry name" value="Mac"/>
    <property type="match status" value="1"/>
</dbReference>
<dbReference type="Pfam" id="PF00132">
    <property type="entry name" value="Hexapep"/>
    <property type="match status" value="1"/>
</dbReference>
<dbReference type="SUPFAM" id="SSF51161">
    <property type="entry name" value="Trimeric LpxA-like enzymes"/>
    <property type="match status" value="1"/>
</dbReference>
<evidence type="ECO:0000256" key="3">
    <source>
        <dbReference type="ARBA" id="ARBA00023315"/>
    </source>
</evidence>
<keyword evidence="3" id="KW-0012">Acyltransferase</keyword>
<dbReference type="InterPro" id="IPR024688">
    <property type="entry name" value="Mac_dom"/>
</dbReference>
<dbReference type="PANTHER" id="PTHR23416:SF23">
    <property type="entry name" value="ACETYLTRANSFERASE C18B11.09C-RELATED"/>
    <property type="match status" value="1"/>
</dbReference>
<dbReference type="GO" id="GO:0016407">
    <property type="term" value="F:acetyltransferase activity"/>
    <property type="evidence" value="ECO:0007669"/>
    <property type="project" value="InterPro"/>
</dbReference>
<dbReference type="Proteomes" id="UP000051955">
    <property type="component" value="Unassembled WGS sequence"/>
</dbReference>
<dbReference type="InterPro" id="IPR001451">
    <property type="entry name" value="Hexapep"/>
</dbReference>
<comment type="similarity">
    <text evidence="1">Belongs to the transferase hexapeptide repeat family.</text>
</comment>
<accession>A0A0R1LDN8</accession>
<dbReference type="AlphaFoldDB" id="A0A0R1LDN8"/>
<keyword evidence="2 5" id="KW-0808">Transferase</keyword>
<dbReference type="Pfam" id="PF12464">
    <property type="entry name" value="Mac"/>
    <property type="match status" value="1"/>
</dbReference>
<dbReference type="CDD" id="cd03357">
    <property type="entry name" value="LbH_MAT_GAT"/>
    <property type="match status" value="1"/>
</dbReference>
<comment type="caution">
    <text evidence="5">The sequence shown here is derived from an EMBL/GenBank/DDBJ whole genome shotgun (WGS) entry which is preliminary data.</text>
</comment>
<dbReference type="STRING" id="1423715.FD25_GL001221"/>
<evidence type="ECO:0000313" key="5">
    <source>
        <dbReference type="EMBL" id="KRK93894.1"/>
    </source>
</evidence>
<evidence type="ECO:0000259" key="4">
    <source>
        <dbReference type="SMART" id="SM01266"/>
    </source>
</evidence>
<proteinExistence type="inferred from homology"/>